<dbReference type="PANTHER" id="PTHR11661:SF2">
    <property type="entry name" value="LARGE RIBOSOMAL SUBUNIT PROTEIN UL11"/>
    <property type="match status" value="1"/>
</dbReference>
<evidence type="ECO:0000313" key="9">
    <source>
        <dbReference type="EMBL" id="NDJ94452.1"/>
    </source>
</evidence>
<dbReference type="GO" id="GO:0003735">
    <property type="term" value="F:structural constituent of ribosome"/>
    <property type="evidence" value="ECO:0007669"/>
    <property type="project" value="InterPro"/>
</dbReference>
<dbReference type="InterPro" id="IPR020784">
    <property type="entry name" value="Ribosomal_uL11_N"/>
</dbReference>
<evidence type="ECO:0000256" key="3">
    <source>
        <dbReference type="ARBA" id="ARBA00023274"/>
    </source>
</evidence>
<dbReference type="GO" id="GO:0070180">
    <property type="term" value="F:large ribosomal subunit rRNA binding"/>
    <property type="evidence" value="ECO:0007669"/>
    <property type="project" value="TreeGrafter"/>
</dbReference>
<dbReference type="SUPFAM" id="SSF54747">
    <property type="entry name" value="Ribosomal L11/L12e N-terminal domain"/>
    <property type="match status" value="1"/>
</dbReference>
<feature type="domain" description="Large ribosomal subunit protein uL11 N-terminal" evidence="8">
    <location>
        <begin position="13"/>
        <end position="69"/>
    </location>
</feature>
<dbReference type="Gene3D" id="1.10.10.250">
    <property type="entry name" value="Ribosomal protein L11, C-terminal domain"/>
    <property type="match status" value="1"/>
</dbReference>
<feature type="domain" description="Large ribosomal subunit protein uL11 C-terminal" evidence="7">
    <location>
        <begin position="75"/>
        <end position="143"/>
    </location>
</feature>
<dbReference type="EMBL" id="GHBP01008737">
    <property type="protein sequence ID" value="NDJ94452.1"/>
    <property type="molecule type" value="Transcribed_RNA"/>
</dbReference>
<dbReference type="Pfam" id="PF00298">
    <property type="entry name" value="Ribosomal_L11"/>
    <property type="match status" value="1"/>
</dbReference>
<dbReference type="GO" id="GO:0022625">
    <property type="term" value="C:cytosolic large ribosomal subunit"/>
    <property type="evidence" value="ECO:0007669"/>
    <property type="project" value="TreeGrafter"/>
</dbReference>
<dbReference type="InterPro" id="IPR020785">
    <property type="entry name" value="Ribosomal_uL11_CS"/>
</dbReference>
<dbReference type="InterPro" id="IPR000911">
    <property type="entry name" value="Ribosomal_uL11"/>
</dbReference>
<dbReference type="InterPro" id="IPR020783">
    <property type="entry name" value="Ribosomal_uL11_C"/>
</dbReference>
<dbReference type="OrthoDB" id="1478556at2759"/>
<evidence type="ECO:0000256" key="6">
    <source>
        <dbReference type="RuleBase" id="RU003978"/>
    </source>
</evidence>
<evidence type="ECO:0000256" key="5">
    <source>
        <dbReference type="ARBA" id="ARBA00035320"/>
    </source>
</evidence>
<name>A0A6G3MK79_HENSL</name>
<dbReference type="InterPro" id="IPR036796">
    <property type="entry name" value="Ribosomal_uL11_N_sf"/>
</dbReference>
<sequence>MPPKIDPNQIFEVTLKVVGGETGGASTLGPKLGPYGVAPKKVGEEIMKLTQDYKGYKVTLILKIQNRQATVSILPTAPLLILKALKEPLRDRKKVKNIKHNGNITLEQVMEIAKTMRPRSMARKFSGTVKEILGTCRSIGCTVEGVHPKIVNQRIDSGELVVD</sequence>
<dbReference type="GO" id="GO:0006412">
    <property type="term" value="P:translation"/>
    <property type="evidence" value="ECO:0007669"/>
    <property type="project" value="InterPro"/>
</dbReference>
<evidence type="ECO:0000259" key="8">
    <source>
        <dbReference type="Pfam" id="PF03946"/>
    </source>
</evidence>
<dbReference type="FunFam" id="1.10.10.250:FF:000002">
    <property type="entry name" value="60S ribosomal protein L12"/>
    <property type="match status" value="1"/>
</dbReference>
<dbReference type="PROSITE" id="PS00359">
    <property type="entry name" value="RIBOSOMAL_L11"/>
    <property type="match status" value="1"/>
</dbReference>
<dbReference type="CDD" id="cd00349">
    <property type="entry name" value="Ribosomal_L11"/>
    <property type="match status" value="1"/>
</dbReference>
<dbReference type="SUPFAM" id="SSF46906">
    <property type="entry name" value="Ribosomal protein L11, C-terminal domain"/>
    <property type="match status" value="1"/>
</dbReference>
<organism evidence="9">
    <name type="scientific">Henneguya salminicola</name>
    <name type="common">Myxosporean</name>
    <dbReference type="NCBI Taxonomy" id="69463"/>
    <lineage>
        <taxon>Eukaryota</taxon>
        <taxon>Metazoa</taxon>
        <taxon>Cnidaria</taxon>
        <taxon>Myxozoa</taxon>
        <taxon>Myxosporea</taxon>
        <taxon>Bivalvulida</taxon>
        <taxon>Platysporina</taxon>
        <taxon>Myxobolidae</taxon>
        <taxon>Henneguya</taxon>
    </lineage>
</organism>
<comment type="similarity">
    <text evidence="1 6">Belongs to the universal ribosomal protein uL11 family.</text>
</comment>
<dbReference type="FunFam" id="3.30.1550.10:FF:000011">
    <property type="entry name" value="LSU ribosomal protein L11P"/>
    <property type="match status" value="1"/>
</dbReference>
<dbReference type="HAMAP" id="MF_00736">
    <property type="entry name" value="Ribosomal_uL11"/>
    <property type="match status" value="1"/>
</dbReference>
<dbReference type="Gene3D" id="3.30.1550.10">
    <property type="entry name" value="Ribosomal protein L11/L12, N-terminal domain"/>
    <property type="match status" value="1"/>
</dbReference>
<dbReference type="InterPro" id="IPR036769">
    <property type="entry name" value="Ribosomal_uL11_C_sf"/>
</dbReference>
<protein>
    <recommendedName>
        <fullName evidence="4">Large ribosomal subunit protein uL11</fullName>
    </recommendedName>
    <alternativeName>
        <fullName evidence="5">60S ribosomal protein L12</fullName>
    </alternativeName>
</protein>
<dbReference type="PANTHER" id="PTHR11661">
    <property type="entry name" value="60S RIBOSOMAL PROTEIN L12"/>
    <property type="match status" value="1"/>
</dbReference>
<keyword evidence="3 6" id="KW-0687">Ribonucleoprotein</keyword>
<dbReference type="SMART" id="SM00649">
    <property type="entry name" value="RL11"/>
    <property type="match status" value="1"/>
</dbReference>
<accession>A0A6G3MK79</accession>
<evidence type="ECO:0000256" key="4">
    <source>
        <dbReference type="ARBA" id="ARBA00035203"/>
    </source>
</evidence>
<reference evidence="9" key="1">
    <citation type="submission" date="2018-11" db="EMBL/GenBank/DDBJ databases">
        <title>Henneguya salminicola genome and transcriptome.</title>
        <authorList>
            <person name="Yahalomi D."/>
            <person name="Atkinson S.D."/>
            <person name="Neuhof M."/>
            <person name="Chang E.S."/>
            <person name="Philippe H."/>
            <person name="Cartwright P."/>
            <person name="Bartholomew J.L."/>
            <person name="Huchon D."/>
        </authorList>
    </citation>
    <scope>NUCLEOTIDE SEQUENCE</scope>
    <source>
        <strain evidence="9">Hz1</strain>
        <tissue evidence="9">Whole</tissue>
    </source>
</reference>
<dbReference type="Pfam" id="PF03946">
    <property type="entry name" value="Ribosomal_L11_N"/>
    <property type="match status" value="1"/>
</dbReference>
<evidence type="ECO:0000259" key="7">
    <source>
        <dbReference type="Pfam" id="PF00298"/>
    </source>
</evidence>
<evidence type="ECO:0000256" key="1">
    <source>
        <dbReference type="ARBA" id="ARBA00010537"/>
    </source>
</evidence>
<proteinExistence type="inferred from homology"/>
<keyword evidence="2 6" id="KW-0689">Ribosomal protein</keyword>
<dbReference type="AlphaFoldDB" id="A0A6G3MK79"/>
<evidence type="ECO:0000256" key="2">
    <source>
        <dbReference type="ARBA" id="ARBA00022980"/>
    </source>
</evidence>